<keyword evidence="2" id="KW-1185">Reference proteome</keyword>
<dbReference type="AlphaFoldDB" id="A0A0P0A835"/>
<organism evidence="1 2">
    <name type="scientific">Celeribacter marinus</name>
    <dbReference type="NCBI Taxonomy" id="1397108"/>
    <lineage>
        <taxon>Bacteria</taxon>
        <taxon>Pseudomonadati</taxon>
        <taxon>Pseudomonadota</taxon>
        <taxon>Alphaproteobacteria</taxon>
        <taxon>Rhodobacterales</taxon>
        <taxon>Roseobacteraceae</taxon>
        <taxon>Celeribacter</taxon>
    </lineage>
</organism>
<sequence length="46" mass="5435">MRVQKITVLVRHRFEMDGKFWALCVFFNGFCDEVRRVSHGAYAWGA</sequence>
<proteinExistence type="predicted"/>
<reference evidence="1 2" key="1">
    <citation type="submission" date="2015-05" db="EMBL/GenBank/DDBJ databases">
        <authorList>
            <person name="Wang D.B."/>
            <person name="Wang M."/>
        </authorList>
    </citation>
    <scope>NUCLEOTIDE SEQUENCE [LARGE SCALE GENOMIC DNA]</scope>
    <source>
        <strain evidence="1 2">IMCC 12053</strain>
    </source>
</reference>
<accession>A0A0P0A835</accession>
<gene>
    <name evidence="1" type="ORF">IMCC12053_607</name>
</gene>
<dbReference type="KEGG" id="cmar:IMCC12053_607"/>
<dbReference type="EMBL" id="CP012023">
    <property type="protein sequence ID" value="ALI54555.1"/>
    <property type="molecule type" value="Genomic_DNA"/>
</dbReference>
<dbReference type="Proteomes" id="UP000064920">
    <property type="component" value="Chromosome"/>
</dbReference>
<evidence type="ECO:0000313" key="1">
    <source>
        <dbReference type="EMBL" id="ALI54555.1"/>
    </source>
</evidence>
<evidence type="ECO:0000313" key="2">
    <source>
        <dbReference type="Proteomes" id="UP000064920"/>
    </source>
</evidence>
<name>A0A0P0A835_9RHOB</name>
<dbReference type="PATRIC" id="fig|1397108.4.peg.628"/>
<protein>
    <submittedName>
        <fullName evidence="1">Uncharacterized protein</fullName>
    </submittedName>
</protein>
<dbReference type="STRING" id="1397108.IMCC12053_607"/>